<dbReference type="Proteomes" id="UP000027361">
    <property type="component" value="Unassembled WGS sequence"/>
</dbReference>
<evidence type="ECO:0000313" key="3">
    <source>
        <dbReference type="Proteomes" id="UP000027361"/>
    </source>
</evidence>
<dbReference type="GeneID" id="25265179"/>
<keyword evidence="3" id="KW-1185">Reference proteome</keyword>
<evidence type="ECO:0000313" key="2">
    <source>
        <dbReference type="EMBL" id="KDN39167.1"/>
    </source>
</evidence>
<protein>
    <submittedName>
        <fullName evidence="2">Uncharacterized protein</fullName>
    </submittedName>
</protein>
<comment type="caution">
    <text evidence="2">The sequence shown here is derived from an EMBL/GenBank/DDBJ whole genome shotgun (WGS) entry which is preliminary data.</text>
</comment>
<dbReference type="EMBL" id="JMSN01000108">
    <property type="protein sequence ID" value="KDN39167.1"/>
    <property type="molecule type" value="Genomic_DNA"/>
</dbReference>
<feature type="region of interest" description="Disordered" evidence="1">
    <location>
        <begin position="408"/>
        <end position="429"/>
    </location>
</feature>
<feature type="region of interest" description="Disordered" evidence="1">
    <location>
        <begin position="1308"/>
        <end position="1334"/>
    </location>
</feature>
<name>A0A066VBN4_TILAU</name>
<sequence length="1454" mass="156619">MDDLDLGRDAAGDSLAEAYPALTHLSDAELLASISAHAQKHASDVQLTLQLQATAQQRQHAVAIAPLWLAELENLRQRLQKQCEAICALSQAIVPAPDLEVRRARGRMKGSSSSENERFHAEDALRKRLPSLPDAQLSALHTRAKEAGEEYEQSFHRFEQGWDRIIDRAQGWASLPSRWHIALRDHGASDIGVTGYIHHMEQTIETLMESPKSWLEALSKNAAQGMVSSLEDVLYDLDGTARSILQSESGALASCTRRPSASPGVETIRADASQGSDTASPLSPQNSLRSPLQLLLHAIHNYHGANGVFAFAKAIFSDAVPLLGPSCARKSEVESFLLEFLDALQALGIDVDAPPAGAGYDGLPGALSSGDAIDSENIGGAAHNLVCPSPTLELELLTYIKASKQRAAQRRVRASDQSENGTYDYTDGPDAISPRSLSATFASTASQWYSNVAEGWSTFQDAATFSLSSIGTGNASFPASKQATETFSPDKAKPKKLVLYDAIHKPTAGPSALSSMSQGLCNFLTPASPVAPKFSASLALQQPALSGEANSSEGSHHNGSEGGRSVLNTSFGTHTESSLRRLADGSEGMPDSPVRTRHASIRTLPNNTLVSTPTVATFRGQSRSACGSPAAGAAAAAEESQLVDHAAEKLLEALVRSSDAAPASRSLPLVIALARYLLQDHFSRVAEPEAHRSLRMLILVRWWAFRHLRAMICDLYALSRNTPFSALASNITANKGLRVEIKLMEDTWLADPEIIEQLAALHRAVYSAVTKAITSQPCSPCSAASRRALQALIPDSRPLFSTPASPRTSTEGLVPGSRSFTISQMEFSALAKVLPQLSGSMAELSNAAQGLAHHAAVLFINCAADGGKARLSLQPPSRISPTGSIVASTRQGATGSKTRKRSGTSFSNPGATMLSSFTPNSGPGGSRVFSGWGSPIGSPIEVPLNMTQGAGFFDIAKPPNQLASGAQALQYLELPPEDRSDLRKAVYLLARQQLSLDQWKGLPTIIAAQASSCRRQRQWSDAVLLDWASTYLASNRSLSRDLLQDCLLSAYQKQSALRLFRRAAEIAIVAADSGVCRLCRSAQNLMASLHEHRALVWYATAIRTESKVRATWFTSPVLYKPEDIKHWMEQARVQSMGLDQETESLIMALDQGFGAIAGDASEFFEHPIWSPEAVIAKPFLKNASSLALSIEPSAVVLKEGACTATVLCKEQHRPPTLTGLETFLQKAQMRATGFFLMESQAGISNASEQFTDSSHLARLRPTPKSLLKEDDRVHLFRCIELHASPDLKMKAVHSLQLLVATSLMLRKNRAPSSSPDTQNKRTGRGTTSSRTSASFRPLSFVTTNRTNRVLSMHDVNKVTEAPLNLDAVLAIEQPQAGTGDALRTVKPEDILEQLEAALCETNLSQCMLNLQLVFAFAPSSILNIHDRGKATLDLALAALSVQRDRIESVVEFSR</sequence>
<proteinExistence type="predicted"/>
<evidence type="ECO:0000256" key="1">
    <source>
        <dbReference type="SAM" id="MobiDB-lite"/>
    </source>
</evidence>
<feature type="compositionally biased region" description="Polar residues" evidence="1">
    <location>
        <begin position="903"/>
        <end position="921"/>
    </location>
</feature>
<feature type="compositionally biased region" description="Polar residues" evidence="1">
    <location>
        <begin position="566"/>
        <end position="576"/>
    </location>
</feature>
<reference evidence="2 3" key="1">
    <citation type="submission" date="2014-05" db="EMBL/GenBank/DDBJ databases">
        <title>Draft genome sequence of a rare smut relative, Tilletiaria anomala UBC 951.</title>
        <authorList>
            <consortium name="DOE Joint Genome Institute"/>
            <person name="Toome M."/>
            <person name="Kuo A."/>
            <person name="Henrissat B."/>
            <person name="Lipzen A."/>
            <person name="Tritt A."/>
            <person name="Yoshinaga Y."/>
            <person name="Zane M."/>
            <person name="Barry K."/>
            <person name="Grigoriev I.V."/>
            <person name="Spatafora J.W."/>
            <person name="Aimea M.C."/>
        </authorList>
    </citation>
    <scope>NUCLEOTIDE SEQUENCE [LARGE SCALE GENOMIC DNA]</scope>
    <source>
        <strain evidence="2 3">UBC 951</strain>
    </source>
</reference>
<gene>
    <name evidence="2" type="ORF">K437DRAFT_259174</name>
</gene>
<dbReference type="PANTHER" id="PTHR42064:SF1">
    <property type="entry name" value="YALI0F28677P"/>
    <property type="match status" value="1"/>
</dbReference>
<feature type="compositionally biased region" description="Polar residues" evidence="1">
    <location>
        <begin position="876"/>
        <end position="896"/>
    </location>
</feature>
<organism evidence="2 3">
    <name type="scientific">Tilletiaria anomala (strain ATCC 24038 / CBS 436.72 / UBC 951)</name>
    <dbReference type="NCBI Taxonomy" id="1037660"/>
    <lineage>
        <taxon>Eukaryota</taxon>
        <taxon>Fungi</taxon>
        <taxon>Dikarya</taxon>
        <taxon>Basidiomycota</taxon>
        <taxon>Ustilaginomycotina</taxon>
        <taxon>Exobasidiomycetes</taxon>
        <taxon>Georgefischeriales</taxon>
        <taxon>Tilletiariaceae</taxon>
        <taxon>Tilletiaria</taxon>
    </lineage>
</organism>
<dbReference type="PANTHER" id="PTHR42064">
    <property type="entry name" value="YALI0F28677P"/>
    <property type="match status" value="1"/>
</dbReference>
<dbReference type="InParanoid" id="A0A066VBN4"/>
<dbReference type="OrthoDB" id="10680305at2759"/>
<dbReference type="RefSeq" id="XP_013240948.1">
    <property type="nucleotide sequence ID" value="XM_013385494.1"/>
</dbReference>
<dbReference type="STRING" id="1037660.A0A066VBN4"/>
<feature type="compositionally biased region" description="Low complexity" evidence="1">
    <location>
        <begin position="1324"/>
        <end position="1334"/>
    </location>
</feature>
<accession>A0A066VBN4</accession>
<feature type="region of interest" description="Disordered" evidence="1">
    <location>
        <begin position="545"/>
        <end position="606"/>
    </location>
</feature>
<dbReference type="HOGENOM" id="CLU_251118_0_0_1"/>
<feature type="region of interest" description="Disordered" evidence="1">
    <location>
        <begin position="876"/>
        <end position="922"/>
    </location>
</feature>